<dbReference type="AlphaFoldDB" id="A0ABD3HT57"/>
<accession>A0ABD3HT57</accession>
<organism evidence="1 2">
    <name type="scientific">Riccia sorocarpa</name>
    <dbReference type="NCBI Taxonomy" id="122646"/>
    <lineage>
        <taxon>Eukaryota</taxon>
        <taxon>Viridiplantae</taxon>
        <taxon>Streptophyta</taxon>
        <taxon>Embryophyta</taxon>
        <taxon>Marchantiophyta</taxon>
        <taxon>Marchantiopsida</taxon>
        <taxon>Marchantiidae</taxon>
        <taxon>Marchantiales</taxon>
        <taxon>Ricciaceae</taxon>
        <taxon>Riccia</taxon>
    </lineage>
</organism>
<protein>
    <submittedName>
        <fullName evidence="1">Uncharacterized protein</fullName>
    </submittedName>
</protein>
<gene>
    <name evidence="1" type="ORF">R1sor_006926</name>
</gene>
<reference evidence="1 2" key="1">
    <citation type="submission" date="2024-09" db="EMBL/GenBank/DDBJ databases">
        <title>Chromosome-scale assembly of Riccia sorocarpa.</title>
        <authorList>
            <person name="Paukszto L."/>
        </authorList>
    </citation>
    <scope>NUCLEOTIDE SEQUENCE [LARGE SCALE GENOMIC DNA]</scope>
    <source>
        <strain evidence="1">LP-2024</strain>
        <tissue evidence="1">Aerial parts of the thallus</tissue>
    </source>
</reference>
<proteinExistence type="predicted"/>
<dbReference type="EMBL" id="JBJQOH010000003">
    <property type="protein sequence ID" value="KAL3693275.1"/>
    <property type="molecule type" value="Genomic_DNA"/>
</dbReference>
<dbReference type="Proteomes" id="UP001633002">
    <property type="component" value="Unassembled WGS sequence"/>
</dbReference>
<sequence>MNRLTEDVKKLQRQKVALAVGVRAAVSWEGDRVLGVFAENEELKEEISLLRSDVKRPTDTFLLRTLYPWLEKFTKWKGDTISFVQAHGREIQTVDSWDSLTQYWGAPLLEDLNFMFSSLPRRQQTQLLNEYHAKLAESIRQTELDVKAALEAQKEITRKEHEEALKQTELQETEGTSASRRALIPQPKDLVNILDKTELLLAAVRDEEMEEMGGK</sequence>
<comment type="caution">
    <text evidence="1">The sequence shown here is derived from an EMBL/GenBank/DDBJ whole genome shotgun (WGS) entry which is preliminary data.</text>
</comment>
<keyword evidence="2" id="KW-1185">Reference proteome</keyword>
<evidence type="ECO:0000313" key="2">
    <source>
        <dbReference type="Proteomes" id="UP001633002"/>
    </source>
</evidence>
<name>A0ABD3HT57_9MARC</name>
<evidence type="ECO:0000313" key="1">
    <source>
        <dbReference type="EMBL" id="KAL3693275.1"/>
    </source>
</evidence>